<protein>
    <submittedName>
        <fullName evidence="1">Uncharacterized protein</fullName>
    </submittedName>
</protein>
<gene>
    <name evidence="1" type="ORF">N3K66_008442</name>
</gene>
<reference evidence="1" key="1">
    <citation type="submission" date="2022-10" db="EMBL/GenBank/DDBJ databases">
        <title>Complete Genome of Trichothecium roseum strain YXFP-22015, a Plant Pathogen Isolated from Citrus.</title>
        <authorList>
            <person name="Wang Y."/>
            <person name="Zhu L."/>
        </authorList>
    </citation>
    <scope>NUCLEOTIDE SEQUENCE</scope>
    <source>
        <strain evidence="1">YXFP-22015</strain>
    </source>
</reference>
<sequence>MSHLRDFDTLFSLAGKTALVTGSSRGLGLHTATALLLAGCSLVILTARKSHGEDGLDRAVERLNRLPGVSGRAVGIAADVGASEGVNRLAGEVMGLLGGKGLNVLVCNAGAAWGSRFEDAPPRSSVKILDLNVRGVFELVQRTLPLLEAGGSETDPARIIIVSSTAGSNVPHVGEHGTIMYSASKAAANHLARNLAVELGPRHVTANTLSPGFFPSRLAGGLIRNLGGEAALAADNPLRRLGEPEDVAGAAVFLCSRAGAYVNGVDIALDGAARLSAGRLSRL</sequence>
<organism evidence="1 2">
    <name type="scientific">Trichothecium roseum</name>
    <dbReference type="NCBI Taxonomy" id="47278"/>
    <lineage>
        <taxon>Eukaryota</taxon>
        <taxon>Fungi</taxon>
        <taxon>Dikarya</taxon>
        <taxon>Ascomycota</taxon>
        <taxon>Pezizomycotina</taxon>
        <taxon>Sordariomycetes</taxon>
        <taxon>Hypocreomycetidae</taxon>
        <taxon>Hypocreales</taxon>
        <taxon>Hypocreales incertae sedis</taxon>
        <taxon>Trichothecium</taxon>
    </lineage>
</organism>
<dbReference type="EMBL" id="CM047948">
    <property type="protein sequence ID" value="KAI9896270.1"/>
    <property type="molecule type" value="Genomic_DNA"/>
</dbReference>
<keyword evidence="2" id="KW-1185">Reference proteome</keyword>
<accession>A0ACC0UQ83</accession>
<evidence type="ECO:0000313" key="2">
    <source>
        <dbReference type="Proteomes" id="UP001163324"/>
    </source>
</evidence>
<dbReference type="Proteomes" id="UP001163324">
    <property type="component" value="Chromosome 9"/>
</dbReference>
<name>A0ACC0UQ83_9HYPO</name>
<proteinExistence type="predicted"/>
<comment type="caution">
    <text evidence="1">The sequence shown here is derived from an EMBL/GenBank/DDBJ whole genome shotgun (WGS) entry which is preliminary data.</text>
</comment>
<evidence type="ECO:0000313" key="1">
    <source>
        <dbReference type="EMBL" id="KAI9896270.1"/>
    </source>
</evidence>